<sequence length="264" mass="28554">MRQLYTFFLALLLTLCGYAQQYDFGIVHNGGYNFSVVATPDFDATDTDVSDIGFTLMLPAGDADVTNLTQFNGRAWSATQVTEAQFTGAGVSSDGRDGFLMNLPPGQTILSHTNGTPFVVVNFEISNMPSSGQLEILLNSDPIAIALGGALDSFYNSNIDSTSTQDYFGEISPGQGSFNFSTLGIDDVVEEDLSVSVYPNPASEFISVEASFHIDSVELFDITGKHVLWSTQTNAIEVRHLPNGVYLLKIFSDKGSLTKKLVIK</sequence>
<evidence type="ECO:0000259" key="3">
    <source>
        <dbReference type="Pfam" id="PF18962"/>
    </source>
</evidence>
<feature type="chain" id="PRO_5029443957" evidence="2">
    <location>
        <begin position="22"/>
        <end position="264"/>
    </location>
</feature>
<evidence type="ECO:0000313" key="5">
    <source>
        <dbReference type="Proteomes" id="UP000447545"/>
    </source>
</evidence>
<dbReference type="Proteomes" id="UP000447545">
    <property type="component" value="Unassembled WGS sequence"/>
</dbReference>
<dbReference type="InterPro" id="IPR026444">
    <property type="entry name" value="Secre_tail"/>
</dbReference>
<comment type="caution">
    <text evidence="4">The sequence shown here is derived from an EMBL/GenBank/DDBJ whole genome shotgun (WGS) entry which is preliminary data.</text>
</comment>
<reference evidence="4 5" key="1">
    <citation type="submission" date="2019-11" db="EMBL/GenBank/DDBJ databases">
        <title>Winogradskyella ouciana sp. nov., isolated from the hadal seawater of the Mariana Trench.</title>
        <authorList>
            <person name="Liu R."/>
        </authorList>
    </citation>
    <scope>NUCLEOTIDE SEQUENCE [LARGE SCALE GENOMIC DNA]</scope>
    <source>
        <strain evidence="4 5">ZXX205</strain>
    </source>
</reference>
<organism evidence="4 5">
    <name type="scientific">Winogradskyella ouciana</name>
    <dbReference type="NCBI Taxonomy" id="2608631"/>
    <lineage>
        <taxon>Bacteria</taxon>
        <taxon>Pseudomonadati</taxon>
        <taxon>Bacteroidota</taxon>
        <taxon>Flavobacteriia</taxon>
        <taxon>Flavobacteriales</taxon>
        <taxon>Flavobacteriaceae</taxon>
        <taxon>Winogradskyella</taxon>
    </lineage>
</organism>
<protein>
    <submittedName>
        <fullName evidence="4">T9SS type A sorting domain-containing protein</fullName>
    </submittedName>
</protein>
<dbReference type="RefSeq" id="WP_155088159.1">
    <property type="nucleotide sequence ID" value="NZ_WJYA01000004.1"/>
</dbReference>
<feature type="signal peptide" evidence="2">
    <location>
        <begin position="1"/>
        <end position="21"/>
    </location>
</feature>
<keyword evidence="5" id="KW-1185">Reference proteome</keyword>
<name>A0A7K1GAJ1_9FLAO</name>
<accession>A0A7K1GAJ1</accession>
<gene>
    <name evidence="4" type="ORF">F1003_05200</name>
</gene>
<evidence type="ECO:0000313" key="4">
    <source>
        <dbReference type="EMBL" id="MTE26326.1"/>
    </source>
</evidence>
<dbReference type="NCBIfam" id="TIGR04183">
    <property type="entry name" value="Por_Secre_tail"/>
    <property type="match status" value="1"/>
</dbReference>
<feature type="domain" description="Secretion system C-terminal sorting" evidence="3">
    <location>
        <begin position="197"/>
        <end position="263"/>
    </location>
</feature>
<evidence type="ECO:0000256" key="2">
    <source>
        <dbReference type="SAM" id="SignalP"/>
    </source>
</evidence>
<proteinExistence type="predicted"/>
<dbReference type="EMBL" id="WJYA01000004">
    <property type="protein sequence ID" value="MTE26326.1"/>
    <property type="molecule type" value="Genomic_DNA"/>
</dbReference>
<keyword evidence="1 2" id="KW-0732">Signal</keyword>
<evidence type="ECO:0000256" key="1">
    <source>
        <dbReference type="ARBA" id="ARBA00022729"/>
    </source>
</evidence>
<dbReference type="AlphaFoldDB" id="A0A7K1GAJ1"/>
<dbReference type="Pfam" id="PF18962">
    <property type="entry name" value="Por_Secre_tail"/>
    <property type="match status" value="1"/>
</dbReference>